<protein>
    <recommendedName>
        <fullName evidence="4">DUF131 domain-containing protein</fullName>
    </recommendedName>
</protein>
<reference evidence="2 3" key="2">
    <citation type="journal article" date="2011" name="Stand. Genomic Sci.">
        <title>Complete genome sequence of Desulfurococcus mucosus type strain (O7/1).</title>
        <authorList>
            <person name="Wirth R."/>
            <person name="Chertkov O."/>
            <person name="Held B."/>
            <person name="Lapidus A."/>
            <person name="Nolan M."/>
            <person name="Lucas S."/>
            <person name="Hammon N."/>
            <person name="Deshpande S."/>
            <person name="Cheng J.F."/>
            <person name="Tapia R."/>
            <person name="Han C."/>
            <person name="Goodwin L."/>
            <person name="Pitluck S."/>
            <person name="Liolios K."/>
            <person name="Ioanna P."/>
            <person name="Ivanova N."/>
            <person name="Mavromatis K."/>
            <person name="Mikhailova N."/>
            <person name="Pati A."/>
            <person name="Chen A."/>
            <person name="Palaniappan K."/>
            <person name="Land M."/>
            <person name="Hauser L."/>
            <person name="Chang Y.J."/>
            <person name="Jeffries C.D."/>
            <person name="Bilek Y."/>
            <person name="Hader T."/>
            <person name="Rohde M."/>
            <person name="Spring S."/>
            <person name="Sikorski J."/>
            <person name="Goker M."/>
            <person name="Woyke T."/>
            <person name="Bristow J."/>
            <person name="Eisen J.A."/>
            <person name="Markowitz V."/>
            <person name="Hugenholtz P."/>
            <person name="Kyrpides N.C."/>
            <person name="Klenk H.P."/>
        </authorList>
    </citation>
    <scope>NUCLEOTIDE SEQUENCE [LARGE SCALE GENOMIC DNA]</scope>
    <source>
        <strain evidence="3">ATCC 35584 / DSM 2162 / JCM 9187 / O7/1</strain>
    </source>
</reference>
<feature type="transmembrane region" description="Helical" evidence="1">
    <location>
        <begin position="35"/>
        <end position="53"/>
    </location>
</feature>
<dbReference type="Proteomes" id="UP000001068">
    <property type="component" value="Chromosome"/>
</dbReference>
<name>E8R907_DESM0</name>
<evidence type="ECO:0000313" key="2">
    <source>
        <dbReference type="EMBL" id="ADV64983.1"/>
    </source>
</evidence>
<dbReference type="KEGG" id="dmu:Desmu_0676"/>
<gene>
    <name evidence="2" type="ordered locus">Desmu_0676</name>
</gene>
<evidence type="ECO:0008006" key="4">
    <source>
        <dbReference type="Google" id="ProtNLM"/>
    </source>
</evidence>
<proteinExistence type="predicted"/>
<dbReference type="RefSeq" id="WP_013562205.1">
    <property type="nucleotide sequence ID" value="NC_014961.1"/>
</dbReference>
<keyword evidence="3" id="KW-1185">Reference proteome</keyword>
<keyword evidence="1" id="KW-0472">Membrane</keyword>
<organism evidence="2 3">
    <name type="scientific">Desulfurococcus mucosus (strain ATCC 35584 / DSM 2162 / JCM 9187 / O7/1)</name>
    <dbReference type="NCBI Taxonomy" id="765177"/>
    <lineage>
        <taxon>Archaea</taxon>
        <taxon>Thermoproteota</taxon>
        <taxon>Thermoprotei</taxon>
        <taxon>Desulfurococcales</taxon>
        <taxon>Desulfurococcaceae</taxon>
        <taxon>Desulfurococcus</taxon>
    </lineage>
</organism>
<dbReference type="eggNOG" id="arCOG11062">
    <property type="taxonomic scope" value="Archaea"/>
</dbReference>
<feature type="transmembrane region" description="Helical" evidence="1">
    <location>
        <begin position="59"/>
        <end position="79"/>
    </location>
</feature>
<dbReference type="EMBL" id="CP002363">
    <property type="protein sequence ID" value="ADV64983.1"/>
    <property type="molecule type" value="Genomic_DNA"/>
</dbReference>
<evidence type="ECO:0000313" key="3">
    <source>
        <dbReference type="Proteomes" id="UP000001068"/>
    </source>
</evidence>
<dbReference type="STRING" id="765177.Desmu_0676"/>
<dbReference type="AlphaFoldDB" id="E8R907"/>
<evidence type="ECO:0000256" key="1">
    <source>
        <dbReference type="SAM" id="Phobius"/>
    </source>
</evidence>
<accession>E8R907</accession>
<keyword evidence="1" id="KW-0812">Transmembrane</keyword>
<dbReference type="HOGENOM" id="CLU_2406212_0_0_2"/>
<dbReference type="GeneID" id="10153370"/>
<keyword evidence="1" id="KW-1133">Transmembrane helix</keyword>
<reference evidence="3" key="1">
    <citation type="submission" date="2010-11" db="EMBL/GenBank/DDBJ databases">
        <title>The complete genome of Desulfurococcus mucosus DSM 2162.</title>
        <authorList>
            <consortium name="US DOE Joint Genome Institute (JGI-PGF)"/>
            <person name="Lucas S."/>
            <person name="Copeland A."/>
            <person name="Lapidus A."/>
            <person name="Bruce D."/>
            <person name="Goodwin L."/>
            <person name="Pitluck S."/>
            <person name="Kyrpides N."/>
            <person name="Mavromatis K."/>
            <person name="Pagani I."/>
            <person name="Ivanova N."/>
            <person name="Ovchinnikova G."/>
            <person name="Chertkov O."/>
            <person name="Held B."/>
            <person name="Brettin T."/>
            <person name="Detter J.C."/>
            <person name="Tapia R."/>
            <person name="Han C."/>
            <person name="Land M."/>
            <person name="Hauser L."/>
            <person name="Markowitz V."/>
            <person name="Cheng J.-F."/>
            <person name="Hugenholtz P."/>
            <person name="Woyke T."/>
            <person name="Wu D."/>
            <person name="Wirth R."/>
            <person name="Bilek Y."/>
            <person name="Hader T."/>
            <person name="Klenk H.-P."/>
            <person name="Eisen J.A."/>
        </authorList>
    </citation>
    <scope>NUCLEOTIDE SEQUENCE [LARGE SCALE GENOMIC DNA]</scope>
    <source>
        <strain evidence="3">ATCC 35584 / DSM 2162 / JCM 9187 / O7/1</strain>
    </source>
</reference>
<sequence length="92" mass="9478" precursor="true">MRLSLLLIAIGVILLITGGIVAVLEALLSSSGASISAGGCIIVFFIPLCFGVGEHHDVLLLVSMVIGAVITLLLLWGIIQASRSRNPTSSPP</sequence>
<feature type="transmembrane region" description="Helical" evidence="1">
    <location>
        <begin position="6"/>
        <end position="28"/>
    </location>
</feature>